<evidence type="ECO:0000313" key="1">
    <source>
        <dbReference type="Proteomes" id="UP000887572"/>
    </source>
</evidence>
<keyword evidence="1" id="KW-1185">Reference proteome</keyword>
<dbReference type="AlphaFoldDB" id="A0A914HPE7"/>
<sequence>MHKHKSNKTTTEHPRLYLLGMYTRRWGVINQRSLLGDGQCDDGSSSATVRFAEWLWTRGAVAEESTDNFFAHKLWLMQFQRKSPEDPNLVIRIGRTVNTDWVTVVGDLCRKSYGVQSAECTDLTGYDDLNFKLSKCVVNGTKVEDAFTFKFVNRWEEKFYPELCEAQAELAHLVAKEGIRCPQNVKTLDGLLYFESHRDLPERPGPNNFGTFADPTRPTPVVLRTFVPGTPLGDWVSSSATATSLFIGRVDTFCN</sequence>
<dbReference type="Proteomes" id="UP000887572">
    <property type="component" value="Unplaced"/>
</dbReference>
<reference evidence="2" key="1">
    <citation type="submission" date="2022-11" db="UniProtKB">
        <authorList>
            <consortium name="WormBaseParasite"/>
        </authorList>
    </citation>
    <scope>IDENTIFICATION</scope>
</reference>
<protein>
    <submittedName>
        <fullName evidence="2">Uncharacterized protein</fullName>
    </submittedName>
</protein>
<evidence type="ECO:0000313" key="2">
    <source>
        <dbReference type="WBParaSite" id="Gr19_v10_g267.t1"/>
    </source>
</evidence>
<accession>A0A914HPE7</accession>
<proteinExistence type="predicted"/>
<organism evidence="1 2">
    <name type="scientific">Globodera rostochiensis</name>
    <name type="common">Golden nematode worm</name>
    <name type="synonym">Heterodera rostochiensis</name>
    <dbReference type="NCBI Taxonomy" id="31243"/>
    <lineage>
        <taxon>Eukaryota</taxon>
        <taxon>Metazoa</taxon>
        <taxon>Ecdysozoa</taxon>
        <taxon>Nematoda</taxon>
        <taxon>Chromadorea</taxon>
        <taxon>Rhabditida</taxon>
        <taxon>Tylenchina</taxon>
        <taxon>Tylenchomorpha</taxon>
        <taxon>Tylenchoidea</taxon>
        <taxon>Heteroderidae</taxon>
        <taxon>Heteroderinae</taxon>
        <taxon>Globodera</taxon>
    </lineage>
</organism>
<name>A0A914HPE7_GLORO</name>
<dbReference type="WBParaSite" id="Gr19_v10_g267.t1">
    <property type="protein sequence ID" value="Gr19_v10_g267.t1"/>
    <property type="gene ID" value="Gr19_v10_g267"/>
</dbReference>